<dbReference type="EMBL" id="SSWH01000002">
    <property type="protein sequence ID" value="THJ67827.1"/>
    <property type="molecule type" value="Genomic_DNA"/>
</dbReference>
<reference evidence="2 3" key="1">
    <citation type="submission" date="2019-04" db="EMBL/GenBank/DDBJ databases">
        <authorList>
            <person name="Liu Q."/>
            <person name="Xin Y.-H."/>
        </authorList>
    </citation>
    <scope>NUCLEOTIDE SEQUENCE [LARGE SCALE GENOMIC DNA]</scope>
    <source>
        <strain evidence="2 3">AM23</strain>
    </source>
</reference>
<keyword evidence="1" id="KW-1133">Transmembrane helix</keyword>
<evidence type="ECO:0000313" key="2">
    <source>
        <dbReference type="EMBL" id="THJ67827.1"/>
    </source>
</evidence>
<dbReference type="Proteomes" id="UP000305233">
    <property type="component" value="Unassembled WGS sequence"/>
</dbReference>
<evidence type="ECO:0000313" key="3">
    <source>
        <dbReference type="Proteomes" id="UP000305233"/>
    </source>
</evidence>
<protein>
    <submittedName>
        <fullName evidence="2">Uncharacterized protein</fullName>
    </submittedName>
</protein>
<evidence type="ECO:0000256" key="1">
    <source>
        <dbReference type="SAM" id="Phobius"/>
    </source>
</evidence>
<keyword evidence="1" id="KW-0812">Transmembrane</keyword>
<proteinExistence type="predicted"/>
<dbReference type="AlphaFoldDB" id="A0A4S5E852"/>
<gene>
    <name evidence="2" type="ORF">E8P82_03050</name>
</gene>
<keyword evidence="1" id="KW-0472">Membrane</keyword>
<dbReference type="RefSeq" id="WP_136453024.1">
    <property type="nucleotide sequence ID" value="NZ_SSWH01000002.1"/>
</dbReference>
<sequence length="99" mass="10673">MSHEATTARESAKEPEHAGAGHLVENIVVFLIMFGMFLLGIYLLSWFTPQNVWPMGAVIVLAFIAFFIPQGILGRADTGYDLAEGKQSDAKETSAGVSS</sequence>
<dbReference type="OrthoDB" id="4951105at2"/>
<feature type="transmembrane region" description="Helical" evidence="1">
    <location>
        <begin position="53"/>
        <end position="73"/>
    </location>
</feature>
<name>A0A4S5E852_9MICC</name>
<keyword evidence="3" id="KW-1185">Reference proteome</keyword>
<organism evidence="2 3">
    <name type="scientific">Arthrobacter echini</name>
    <dbReference type="NCBI Taxonomy" id="1529066"/>
    <lineage>
        <taxon>Bacteria</taxon>
        <taxon>Bacillati</taxon>
        <taxon>Actinomycetota</taxon>
        <taxon>Actinomycetes</taxon>
        <taxon>Micrococcales</taxon>
        <taxon>Micrococcaceae</taxon>
        <taxon>Arthrobacter</taxon>
    </lineage>
</organism>
<feature type="transmembrane region" description="Helical" evidence="1">
    <location>
        <begin position="27"/>
        <end position="47"/>
    </location>
</feature>
<accession>A0A4S5E852</accession>
<comment type="caution">
    <text evidence="2">The sequence shown here is derived from an EMBL/GenBank/DDBJ whole genome shotgun (WGS) entry which is preliminary data.</text>
</comment>